<dbReference type="Gene3D" id="3.30.70.270">
    <property type="match status" value="1"/>
</dbReference>
<dbReference type="InterPro" id="IPR000160">
    <property type="entry name" value="GGDEF_dom"/>
</dbReference>
<evidence type="ECO:0000313" key="12">
    <source>
        <dbReference type="Proteomes" id="UP000297753"/>
    </source>
</evidence>
<keyword evidence="5 8" id="KW-1133">Transmembrane helix</keyword>
<name>A0A4Y8WLB2_9VIBR</name>
<accession>A0A4Y8WLB2</accession>
<evidence type="ECO:0000256" key="8">
    <source>
        <dbReference type="SAM" id="Phobius"/>
    </source>
</evidence>
<evidence type="ECO:0000259" key="9">
    <source>
        <dbReference type="PROSITE" id="PS50839"/>
    </source>
</evidence>
<dbReference type="CDD" id="cd01949">
    <property type="entry name" value="GGDEF"/>
    <property type="match status" value="1"/>
</dbReference>
<evidence type="ECO:0000256" key="1">
    <source>
        <dbReference type="ARBA" id="ARBA00001946"/>
    </source>
</evidence>
<dbReference type="AlphaFoldDB" id="A0A4Y8WLB2"/>
<feature type="domain" description="CHASE" evidence="9">
    <location>
        <begin position="73"/>
        <end position="295"/>
    </location>
</feature>
<dbReference type="GO" id="GO:0005886">
    <property type="term" value="C:plasma membrane"/>
    <property type="evidence" value="ECO:0007669"/>
    <property type="project" value="TreeGrafter"/>
</dbReference>
<comment type="catalytic activity">
    <reaction evidence="7">
        <text>2 GTP = 3',3'-c-di-GMP + 2 diphosphate</text>
        <dbReference type="Rhea" id="RHEA:24898"/>
        <dbReference type="ChEBI" id="CHEBI:33019"/>
        <dbReference type="ChEBI" id="CHEBI:37565"/>
        <dbReference type="ChEBI" id="CHEBI:58805"/>
        <dbReference type="EC" id="2.7.7.65"/>
    </reaction>
</comment>
<evidence type="ECO:0000256" key="2">
    <source>
        <dbReference type="ARBA" id="ARBA00004370"/>
    </source>
</evidence>
<comment type="subcellular location">
    <subcellularLocation>
        <location evidence="2">Membrane</location>
    </subcellularLocation>
</comment>
<dbReference type="OrthoDB" id="6572677at2"/>
<dbReference type="SMART" id="SM00267">
    <property type="entry name" value="GGDEF"/>
    <property type="match status" value="1"/>
</dbReference>
<evidence type="ECO:0000313" key="11">
    <source>
        <dbReference type="EMBL" id="TFH93499.1"/>
    </source>
</evidence>
<keyword evidence="4 8" id="KW-0812">Transmembrane</keyword>
<feature type="domain" description="GGDEF" evidence="10">
    <location>
        <begin position="379"/>
        <end position="509"/>
    </location>
</feature>
<comment type="caution">
    <text evidence="11">The sequence shown here is derived from an EMBL/GenBank/DDBJ whole genome shotgun (WGS) entry which is preliminary data.</text>
</comment>
<dbReference type="Pfam" id="PF00990">
    <property type="entry name" value="GGDEF"/>
    <property type="match status" value="1"/>
</dbReference>
<sequence>MQRFTQKKFLYPILTFVITVLVTTYAVHFVYKTQFDHTVSMVNKLAEQQSENLQKVVESDLHFIGAGANFYHSTERDNWSRFPVFAEELVSKSETLIALQWMQKVESSDIAEHTAKMRRTFPHFEPYTIPKDGPKTSGYIMADNQPIFVASDIFPRSEANLGLLGFYSSRLRFQLILDGLMAMGEPNVSDKVRLLQDGLDQSLKKTGMLVYHPVFDIENKQELIGVVVGVIRTTRYFEGLVKRTATEQDLLIKVIDMGFDAEDDPVLYQSEGWDSSAGIEITKRVVLPNREWLVDFKLVDSVTENERFVLTWIALAGGVIAALLSYIVLLLVREKEHLAFLLDERTQELQFMVEHDSLTGLYNRRAFNRFLSDLVEREQNFALVVFDIDKFKSINDYFGHVAGDDMLIFVANTVQAQLDESDVFVRMGGDEFCIITRKIDRDELFTYLNNVCRVMASSVHELGNHKIRCTLSIGAAVRMLESEEEILRTADAQLYKSKQAGRNCVTVAD</sequence>
<keyword evidence="6 8" id="KW-0472">Membrane</keyword>
<dbReference type="SMART" id="SM01079">
    <property type="entry name" value="CHASE"/>
    <property type="match status" value="1"/>
</dbReference>
<dbReference type="EMBL" id="SATR01000001">
    <property type="protein sequence ID" value="TFH93499.1"/>
    <property type="molecule type" value="Genomic_DNA"/>
</dbReference>
<dbReference type="FunFam" id="3.30.70.270:FF:000001">
    <property type="entry name" value="Diguanylate cyclase domain protein"/>
    <property type="match status" value="1"/>
</dbReference>
<dbReference type="GO" id="GO:1902201">
    <property type="term" value="P:negative regulation of bacterial-type flagellum-dependent cell motility"/>
    <property type="evidence" value="ECO:0007669"/>
    <property type="project" value="TreeGrafter"/>
</dbReference>
<evidence type="ECO:0000256" key="6">
    <source>
        <dbReference type="ARBA" id="ARBA00023136"/>
    </source>
</evidence>
<organism evidence="11 12">
    <name type="scientific">Vibrio ouci</name>
    <dbReference type="NCBI Taxonomy" id="2499078"/>
    <lineage>
        <taxon>Bacteria</taxon>
        <taxon>Pseudomonadati</taxon>
        <taxon>Pseudomonadota</taxon>
        <taxon>Gammaproteobacteria</taxon>
        <taxon>Vibrionales</taxon>
        <taxon>Vibrionaceae</taxon>
        <taxon>Vibrio</taxon>
    </lineage>
</organism>
<reference evidence="11 12" key="1">
    <citation type="submission" date="2019-01" db="EMBL/GenBank/DDBJ databases">
        <title>Vibrio BEI176 sp. nov, a marine bacterium isolated from China: eastern marignal seas.</title>
        <authorList>
            <person name="Li B."/>
        </authorList>
    </citation>
    <scope>NUCLEOTIDE SEQUENCE [LARGE SCALE GENOMIC DNA]</scope>
    <source>
        <strain evidence="11 12">BEI176</strain>
    </source>
</reference>
<gene>
    <name evidence="11" type="ORF">ELS82_00645</name>
</gene>
<dbReference type="GO" id="GO:0043709">
    <property type="term" value="P:cell adhesion involved in single-species biofilm formation"/>
    <property type="evidence" value="ECO:0007669"/>
    <property type="project" value="TreeGrafter"/>
</dbReference>
<dbReference type="Gene3D" id="3.30.450.350">
    <property type="entry name" value="CHASE domain"/>
    <property type="match status" value="1"/>
</dbReference>
<evidence type="ECO:0000256" key="5">
    <source>
        <dbReference type="ARBA" id="ARBA00022989"/>
    </source>
</evidence>
<comment type="cofactor">
    <cofactor evidence="1">
        <name>Mg(2+)</name>
        <dbReference type="ChEBI" id="CHEBI:18420"/>
    </cofactor>
</comment>
<dbReference type="GO" id="GO:0052621">
    <property type="term" value="F:diguanylate cyclase activity"/>
    <property type="evidence" value="ECO:0007669"/>
    <property type="project" value="UniProtKB-EC"/>
</dbReference>
<dbReference type="RefSeq" id="WP_134833750.1">
    <property type="nucleotide sequence ID" value="NZ_SATR01000001.1"/>
</dbReference>
<dbReference type="PROSITE" id="PS50839">
    <property type="entry name" value="CHASE"/>
    <property type="match status" value="1"/>
</dbReference>
<feature type="transmembrane region" description="Helical" evidence="8">
    <location>
        <begin position="9"/>
        <end position="31"/>
    </location>
</feature>
<evidence type="ECO:0000256" key="3">
    <source>
        <dbReference type="ARBA" id="ARBA00012528"/>
    </source>
</evidence>
<evidence type="ECO:0000256" key="4">
    <source>
        <dbReference type="ARBA" id="ARBA00022692"/>
    </source>
</evidence>
<evidence type="ECO:0000256" key="7">
    <source>
        <dbReference type="ARBA" id="ARBA00034247"/>
    </source>
</evidence>
<dbReference type="EC" id="2.7.7.65" evidence="3"/>
<dbReference type="InterPro" id="IPR042240">
    <property type="entry name" value="CHASE_sf"/>
</dbReference>
<dbReference type="NCBIfam" id="TIGR00254">
    <property type="entry name" value="GGDEF"/>
    <property type="match status" value="1"/>
</dbReference>
<dbReference type="PANTHER" id="PTHR45138:SF9">
    <property type="entry name" value="DIGUANYLATE CYCLASE DGCM-RELATED"/>
    <property type="match status" value="1"/>
</dbReference>
<dbReference type="InterPro" id="IPR006189">
    <property type="entry name" value="CHASE_dom"/>
</dbReference>
<evidence type="ECO:0000259" key="10">
    <source>
        <dbReference type="PROSITE" id="PS50887"/>
    </source>
</evidence>
<dbReference type="PANTHER" id="PTHR45138">
    <property type="entry name" value="REGULATORY COMPONENTS OF SENSORY TRANSDUCTION SYSTEM"/>
    <property type="match status" value="1"/>
</dbReference>
<dbReference type="PROSITE" id="PS50887">
    <property type="entry name" value="GGDEF"/>
    <property type="match status" value="1"/>
</dbReference>
<keyword evidence="12" id="KW-1185">Reference proteome</keyword>
<dbReference type="InterPro" id="IPR043128">
    <property type="entry name" value="Rev_trsase/Diguanyl_cyclase"/>
</dbReference>
<dbReference type="InterPro" id="IPR050469">
    <property type="entry name" value="Diguanylate_Cyclase"/>
</dbReference>
<dbReference type="SUPFAM" id="SSF55073">
    <property type="entry name" value="Nucleotide cyclase"/>
    <property type="match status" value="1"/>
</dbReference>
<proteinExistence type="predicted"/>
<dbReference type="InterPro" id="IPR029787">
    <property type="entry name" value="Nucleotide_cyclase"/>
</dbReference>
<protein>
    <recommendedName>
        <fullName evidence="3">diguanylate cyclase</fullName>
        <ecNumber evidence="3">2.7.7.65</ecNumber>
    </recommendedName>
</protein>
<dbReference type="Proteomes" id="UP000297753">
    <property type="component" value="Unassembled WGS sequence"/>
</dbReference>
<dbReference type="GO" id="GO:0007165">
    <property type="term" value="P:signal transduction"/>
    <property type="evidence" value="ECO:0007669"/>
    <property type="project" value="UniProtKB-ARBA"/>
</dbReference>
<dbReference type="Pfam" id="PF03924">
    <property type="entry name" value="CHASE"/>
    <property type="match status" value="1"/>
</dbReference>
<feature type="transmembrane region" description="Helical" evidence="8">
    <location>
        <begin position="309"/>
        <end position="332"/>
    </location>
</feature>